<protein>
    <recommendedName>
        <fullName evidence="5">ditrans,polycis-polyprenyl diphosphate synthase [(2E,6E)-farnesyldiphosphate specific]</fullName>
        <ecNumber evidence="5">2.5.1.87</ecNumber>
    </recommendedName>
</protein>
<organism evidence="15 16">
    <name type="scientific">Coccomyxa subellipsoidea (strain C-169)</name>
    <name type="common">Green microalga</name>
    <dbReference type="NCBI Taxonomy" id="574566"/>
    <lineage>
        <taxon>Eukaryota</taxon>
        <taxon>Viridiplantae</taxon>
        <taxon>Chlorophyta</taxon>
        <taxon>core chlorophytes</taxon>
        <taxon>Trebouxiophyceae</taxon>
        <taxon>Trebouxiophyceae incertae sedis</taxon>
        <taxon>Coccomyxaceae</taxon>
        <taxon>Coccomyxa</taxon>
        <taxon>Coccomyxa subellipsoidea</taxon>
    </lineage>
</organism>
<dbReference type="eggNOG" id="ENOG502R39K">
    <property type="taxonomic scope" value="Eukaryota"/>
</dbReference>
<keyword evidence="7" id="KW-0812">Transmembrane</keyword>
<reference evidence="15 16" key="1">
    <citation type="journal article" date="2012" name="Genome Biol.">
        <title>The genome of the polar eukaryotic microalga coccomyxa subellipsoidea reveals traits of cold adaptation.</title>
        <authorList>
            <person name="Blanc G."/>
            <person name="Agarkova I."/>
            <person name="Grimwood J."/>
            <person name="Kuo A."/>
            <person name="Brueggeman A."/>
            <person name="Dunigan D."/>
            <person name="Gurnon J."/>
            <person name="Ladunga I."/>
            <person name="Lindquist E."/>
            <person name="Lucas S."/>
            <person name="Pangilinan J."/>
            <person name="Proschold T."/>
            <person name="Salamov A."/>
            <person name="Schmutz J."/>
            <person name="Weeks D."/>
            <person name="Yamada T."/>
            <person name="Claverie J.M."/>
            <person name="Grigoriev I."/>
            <person name="Van Etten J."/>
            <person name="Lomsadze A."/>
            <person name="Borodovsky M."/>
        </authorList>
    </citation>
    <scope>NUCLEOTIDE SEQUENCE [LARGE SCALE GENOMIC DNA]</scope>
    <source>
        <strain evidence="15 16">C-169</strain>
    </source>
</reference>
<dbReference type="InterPro" id="IPR036424">
    <property type="entry name" value="UPP_synth-like_sf"/>
</dbReference>
<keyword evidence="9" id="KW-0460">Magnesium</keyword>
<dbReference type="STRING" id="574566.I0ZB03"/>
<comment type="caution">
    <text evidence="15">The sequence shown here is derived from an EMBL/GenBank/DDBJ whole genome shotgun (WGS) entry which is preliminary data.</text>
</comment>
<proteinExistence type="inferred from homology"/>
<feature type="compositionally biased region" description="Low complexity" evidence="13">
    <location>
        <begin position="95"/>
        <end position="111"/>
    </location>
</feature>
<evidence type="ECO:0000313" key="15">
    <source>
        <dbReference type="EMBL" id="EIE27822.1"/>
    </source>
</evidence>
<feature type="region of interest" description="Disordered" evidence="13">
    <location>
        <begin position="163"/>
        <end position="186"/>
    </location>
</feature>
<keyword evidence="6" id="KW-0808">Transferase</keyword>
<dbReference type="EMBL" id="AGSI01000001">
    <property type="protein sequence ID" value="EIE27822.1"/>
    <property type="molecule type" value="Genomic_DNA"/>
</dbReference>
<evidence type="ECO:0000256" key="10">
    <source>
        <dbReference type="ARBA" id="ARBA00022989"/>
    </source>
</evidence>
<keyword evidence="10" id="KW-1133">Transmembrane helix</keyword>
<accession>I0ZB03</accession>
<comment type="similarity">
    <text evidence="4">Belongs to the UPP synthase family.</text>
</comment>
<evidence type="ECO:0000256" key="6">
    <source>
        <dbReference type="ARBA" id="ARBA00022679"/>
    </source>
</evidence>
<dbReference type="Gene3D" id="3.40.1180.10">
    <property type="entry name" value="Decaprenyl diphosphate synthase-like"/>
    <property type="match status" value="1"/>
</dbReference>
<feature type="region of interest" description="Disordered" evidence="13">
    <location>
        <begin position="457"/>
        <end position="476"/>
    </location>
</feature>
<name>I0ZB03_COCSC</name>
<sequence>MFQWLLLLLLQTVFLVESWLRARANGLVKAHHSDLAGMLSNDGKLTSPYTFSIEVGYPILAKAGKVLHSLVTQSTGANGSELPGMDSHSPRSCASDPCSVSSLSTSPESTPMRARPGAESPSATSAVQGRILQSNADPAASDGHPKRASLASSPLPSKLLATKANGQKAGVSSKQSSGSGSALIPARPPSRMAAAVAVAKAESSGDLMGFLSMLAARQTGSKAPLELRSRDDSSLPVQTDPSRDYIPNGCDGVCSEASTSSFTLGNGADLPSRAAAAEGAPGSGGAVPSGSMDLIDGDAWLAGNGDVSTAEEGGDWVAKKGSLRWIKQRGGGAEVDGGGPIRRRARRGNRARGEMGYALLRGPWTWGDNADAGATEPDQDAGMLRSVSHGGLSHDSDSAFGCEQYFGEQDEEAEGDVLECSSSAEKGSKGKLFNLSGGQSTEDLLNAFTKDLAAADEPPAKSNQRGGARKAKQPLTPAELDEQIASLAGPAAVREPDLVLVFGRTFTLAGYPPWPIRFSEIYHMGELTQFTRRKLTDALQRYCRTPQRFGT</sequence>
<keyword evidence="14" id="KW-0732">Signal</keyword>
<comment type="pathway">
    <text evidence="3">Protein modification; protein glycosylation.</text>
</comment>
<dbReference type="GO" id="GO:0005789">
    <property type="term" value="C:endoplasmic reticulum membrane"/>
    <property type="evidence" value="ECO:0007669"/>
    <property type="project" value="UniProtKB-SubCell"/>
</dbReference>
<evidence type="ECO:0000256" key="13">
    <source>
        <dbReference type="SAM" id="MobiDB-lite"/>
    </source>
</evidence>
<keyword evidence="11" id="KW-0472">Membrane</keyword>
<evidence type="ECO:0000256" key="5">
    <source>
        <dbReference type="ARBA" id="ARBA00012596"/>
    </source>
</evidence>
<evidence type="ECO:0000256" key="2">
    <source>
        <dbReference type="ARBA" id="ARBA00004586"/>
    </source>
</evidence>
<evidence type="ECO:0000256" key="3">
    <source>
        <dbReference type="ARBA" id="ARBA00004922"/>
    </source>
</evidence>
<dbReference type="PANTHER" id="PTHR21528:SF0">
    <property type="entry name" value="DEHYDRODOLICHYL DIPHOSPHATE SYNTHASE COMPLEX SUBUNIT NUS1"/>
    <property type="match status" value="1"/>
</dbReference>
<feature type="chain" id="PRO_5003637599" description="ditrans,polycis-polyprenyl diphosphate synthase [(2E,6E)-farnesyldiphosphate specific]" evidence="14">
    <location>
        <begin position="19"/>
        <end position="551"/>
    </location>
</feature>
<dbReference type="GeneID" id="17045108"/>
<evidence type="ECO:0000256" key="9">
    <source>
        <dbReference type="ARBA" id="ARBA00022842"/>
    </source>
</evidence>
<comment type="cofactor">
    <cofactor evidence="1">
        <name>Mg(2+)</name>
        <dbReference type="ChEBI" id="CHEBI:18420"/>
    </cofactor>
</comment>
<keyword evidence="16" id="KW-1185">Reference proteome</keyword>
<comment type="catalytic activity">
    <reaction evidence="12">
        <text>n isopentenyl diphosphate + (2E,6E)-farnesyl diphosphate = a di-trans,poly-cis-polyprenyl diphosphate + n diphosphate</text>
        <dbReference type="Rhea" id="RHEA:53008"/>
        <dbReference type="Rhea" id="RHEA-COMP:19494"/>
        <dbReference type="ChEBI" id="CHEBI:33019"/>
        <dbReference type="ChEBI" id="CHEBI:128769"/>
        <dbReference type="ChEBI" id="CHEBI:136960"/>
        <dbReference type="ChEBI" id="CHEBI:175763"/>
        <dbReference type="EC" id="2.5.1.87"/>
    </reaction>
</comment>
<feature type="compositionally biased region" description="Low complexity" evidence="13">
    <location>
        <begin position="163"/>
        <end position="182"/>
    </location>
</feature>
<dbReference type="AlphaFoldDB" id="I0ZB03"/>
<keyword evidence="8" id="KW-0256">Endoplasmic reticulum</keyword>
<evidence type="ECO:0000256" key="1">
    <source>
        <dbReference type="ARBA" id="ARBA00001946"/>
    </source>
</evidence>
<comment type="subcellular location">
    <subcellularLocation>
        <location evidence="2">Endoplasmic reticulum membrane</location>
    </subcellularLocation>
</comment>
<feature type="region of interest" description="Disordered" evidence="13">
    <location>
        <begin position="221"/>
        <end position="243"/>
    </location>
</feature>
<dbReference type="InterPro" id="IPR038887">
    <property type="entry name" value="Nus1/NgBR"/>
</dbReference>
<evidence type="ECO:0000256" key="7">
    <source>
        <dbReference type="ARBA" id="ARBA00022692"/>
    </source>
</evidence>
<dbReference type="UniPathway" id="UPA00378"/>
<dbReference type="Proteomes" id="UP000007264">
    <property type="component" value="Unassembled WGS sequence"/>
</dbReference>
<feature type="region of interest" description="Disordered" evidence="13">
    <location>
        <begin position="78"/>
        <end position="127"/>
    </location>
</feature>
<feature type="signal peptide" evidence="14">
    <location>
        <begin position="1"/>
        <end position="18"/>
    </location>
</feature>
<evidence type="ECO:0000313" key="16">
    <source>
        <dbReference type="Proteomes" id="UP000007264"/>
    </source>
</evidence>
<dbReference type="PANTHER" id="PTHR21528">
    <property type="entry name" value="DEHYDRODOLICHYL DIPHOSPHATE SYNTHASE COMPLEX SUBUNIT NUS1"/>
    <property type="match status" value="1"/>
</dbReference>
<dbReference type="KEGG" id="csl:COCSUDRAFT_83442"/>
<evidence type="ECO:0000256" key="14">
    <source>
        <dbReference type="SAM" id="SignalP"/>
    </source>
</evidence>
<evidence type="ECO:0000256" key="8">
    <source>
        <dbReference type="ARBA" id="ARBA00022824"/>
    </source>
</evidence>
<dbReference type="GO" id="GO:0045547">
    <property type="term" value="F:ditrans,polycis-polyprenyl diphosphate synthase [(2E,6E)-farnesyl diphosphate specific] activity"/>
    <property type="evidence" value="ECO:0007669"/>
    <property type="project" value="UniProtKB-EC"/>
</dbReference>
<evidence type="ECO:0000256" key="4">
    <source>
        <dbReference type="ARBA" id="ARBA00005432"/>
    </source>
</evidence>
<dbReference type="OrthoDB" id="514835at2759"/>
<gene>
    <name evidence="15" type="ORF">COCSUDRAFT_83442</name>
</gene>
<dbReference type="EC" id="2.5.1.87" evidence="5"/>
<evidence type="ECO:0000256" key="12">
    <source>
        <dbReference type="ARBA" id="ARBA00047353"/>
    </source>
</evidence>
<dbReference type="RefSeq" id="XP_005652366.1">
    <property type="nucleotide sequence ID" value="XM_005652309.1"/>
</dbReference>
<dbReference type="GO" id="GO:1904423">
    <property type="term" value="C:dehydrodolichyl diphosphate synthase complex"/>
    <property type="evidence" value="ECO:0007669"/>
    <property type="project" value="InterPro"/>
</dbReference>
<evidence type="ECO:0000256" key="11">
    <source>
        <dbReference type="ARBA" id="ARBA00023136"/>
    </source>
</evidence>
<dbReference type="SUPFAM" id="SSF64005">
    <property type="entry name" value="Undecaprenyl diphosphate synthase"/>
    <property type="match status" value="1"/>
</dbReference>